<feature type="transmembrane region" description="Helical" evidence="9">
    <location>
        <begin position="264"/>
        <end position="286"/>
    </location>
</feature>
<name>A0ABQ2X4N4_9BURK</name>
<dbReference type="Pfam" id="PF12698">
    <property type="entry name" value="ABC2_membrane_3"/>
    <property type="match status" value="1"/>
</dbReference>
<comment type="similarity">
    <text evidence="2">Belongs to the ABC-2 integral membrane protein family.</text>
</comment>
<protein>
    <submittedName>
        <fullName evidence="11">Transport permease YfiM</fullName>
    </submittedName>
</protein>
<dbReference type="PROSITE" id="PS51012">
    <property type="entry name" value="ABC_TM2"/>
    <property type="match status" value="1"/>
</dbReference>
<evidence type="ECO:0000256" key="1">
    <source>
        <dbReference type="ARBA" id="ARBA00004651"/>
    </source>
</evidence>
<keyword evidence="7 9" id="KW-0472">Membrane</keyword>
<proteinExistence type="inferred from homology"/>
<dbReference type="InterPro" id="IPR013525">
    <property type="entry name" value="ABC2_TM"/>
</dbReference>
<dbReference type="RefSeq" id="WP_229826987.1">
    <property type="nucleotide sequence ID" value="NZ_BMYT01000001.1"/>
</dbReference>
<keyword evidence="5 9" id="KW-0812">Transmembrane</keyword>
<feature type="transmembrane region" description="Helical" evidence="9">
    <location>
        <begin position="306"/>
        <end position="334"/>
    </location>
</feature>
<feature type="transmembrane region" description="Helical" evidence="9">
    <location>
        <begin position="340"/>
        <end position="364"/>
    </location>
</feature>
<feature type="region of interest" description="Disordered" evidence="8">
    <location>
        <begin position="205"/>
        <end position="225"/>
    </location>
</feature>
<comment type="caution">
    <text evidence="11">The sequence shown here is derived from an EMBL/GenBank/DDBJ whole genome shotgun (WGS) entry which is preliminary data.</text>
</comment>
<evidence type="ECO:0000256" key="4">
    <source>
        <dbReference type="ARBA" id="ARBA00022475"/>
    </source>
</evidence>
<accession>A0ABQ2X4N4</accession>
<evidence type="ECO:0000256" key="3">
    <source>
        <dbReference type="ARBA" id="ARBA00022448"/>
    </source>
</evidence>
<reference evidence="12" key="1">
    <citation type="journal article" date="2019" name="Int. J. Syst. Evol. Microbiol.">
        <title>The Global Catalogue of Microorganisms (GCM) 10K type strain sequencing project: providing services to taxonomists for standard genome sequencing and annotation.</title>
        <authorList>
            <consortium name="The Broad Institute Genomics Platform"/>
            <consortium name="The Broad Institute Genome Sequencing Center for Infectious Disease"/>
            <person name="Wu L."/>
            <person name="Ma J."/>
        </authorList>
    </citation>
    <scope>NUCLEOTIDE SEQUENCE [LARGE SCALE GENOMIC DNA]</scope>
    <source>
        <strain evidence="12">KCTC 23916</strain>
    </source>
</reference>
<dbReference type="InterPro" id="IPR051449">
    <property type="entry name" value="ABC-2_transporter_component"/>
</dbReference>
<keyword evidence="4" id="KW-1003">Cell membrane</keyword>
<dbReference type="Proteomes" id="UP000620127">
    <property type="component" value="Unassembled WGS sequence"/>
</dbReference>
<feature type="transmembrane region" description="Helical" evidence="9">
    <location>
        <begin position="428"/>
        <end position="448"/>
    </location>
</feature>
<dbReference type="PANTHER" id="PTHR30294:SF38">
    <property type="entry name" value="TRANSPORT PERMEASE PROTEIN"/>
    <property type="match status" value="1"/>
</dbReference>
<evidence type="ECO:0000259" key="10">
    <source>
        <dbReference type="PROSITE" id="PS51012"/>
    </source>
</evidence>
<evidence type="ECO:0000313" key="11">
    <source>
        <dbReference type="EMBL" id="GGW99076.1"/>
    </source>
</evidence>
<keyword evidence="12" id="KW-1185">Reference proteome</keyword>
<evidence type="ECO:0000256" key="8">
    <source>
        <dbReference type="SAM" id="MobiDB-lite"/>
    </source>
</evidence>
<sequence>MMIPLFALIRKDIILFLHDKRALVLTLLMPILLAAFFGYLTGGSGKKEAAKIDIALVQRDTHVISQKIVDGLKADTSLQIQELKLDEAQNLVRKGKLAVVIVLPHGFGEAAGRAFFNAKEKPDLPLYYDPSQTTVLTMIKGILTQHVMQSVSAEMFSGKTGTAMVQQSIAELDAASNQNKDQASQGDQIELRSFLQELKKFQQHQQKTNDASAQNLSANESSASSSSELVQESSGLSMPFKTTERALTAKTGEASNYNGYAHSFAGMSVQFILFLAIDAGIGILLARKQGLWNRLLAAPIGINTVIIARAFSCALTAFFISCVLCLVAVLVFQVEILGSVLGLVGIAICFSLMTASFGLLIAAFGKTPEAARGISTFATLILVMLGGAWMPSFLFPQWLQNLTVFIPTRWAVDGFDAMTWRGLGIDAALLPMSVLLGFALLFGGLALWRFGREQYAR</sequence>
<evidence type="ECO:0000256" key="7">
    <source>
        <dbReference type="ARBA" id="ARBA00023136"/>
    </source>
</evidence>
<feature type="transmembrane region" description="Helical" evidence="9">
    <location>
        <begin position="376"/>
        <end position="395"/>
    </location>
</feature>
<feature type="compositionally biased region" description="Low complexity" evidence="8">
    <location>
        <begin position="212"/>
        <end position="225"/>
    </location>
</feature>
<dbReference type="EMBL" id="BMYT01000001">
    <property type="protein sequence ID" value="GGW99076.1"/>
    <property type="molecule type" value="Genomic_DNA"/>
</dbReference>
<evidence type="ECO:0000256" key="6">
    <source>
        <dbReference type="ARBA" id="ARBA00022989"/>
    </source>
</evidence>
<feature type="transmembrane region" description="Helical" evidence="9">
    <location>
        <begin position="21"/>
        <end position="40"/>
    </location>
</feature>
<gene>
    <name evidence="11" type="primary">yfiM</name>
    <name evidence="11" type="ORF">GCM10011282_01030</name>
</gene>
<evidence type="ECO:0000256" key="9">
    <source>
        <dbReference type="SAM" id="Phobius"/>
    </source>
</evidence>
<dbReference type="PANTHER" id="PTHR30294">
    <property type="entry name" value="MEMBRANE COMPONENT OF ABC TRANSPORTER YHHJ-RELATED"/>
    <property type="match status" value="1"/>
</dbReference>
<dbReference type="Gene3D" id="3.40.1710.10">
    <property type="entry name" value="abc type-2 transporter like domain"/>
    <property type="match status" value="1"/>
</dbReference>
<organism evidence="11 12">
    <name type="scientific">Undibacterium macrobrachii</name>
    <dbReference type="NCBI Taxonomy" id="1119058"/>
    <lineage>
        <taxon>Bacteria</taxon>
        <taxon>Pseudomonadati</taxon>
        <taxon>Pseudomonadota</taxon>
        <taxon>Betaproteobacteria</taxon>
        <taxon>Burkholderiales</taxon>
        <taxon>Oxalobacteraceae</taxon>
        <taxon>Undibacterium</taxon>
    </lineage>
</organism>
<dbReference type="InterPro" id="IPR047817">
    <property type="entry name" value="ABC2_TM_bact-type"/>
</dbReference>
<evidence type="ECO:0000256" key="5">
    <source>
        <dbReference type="ARBA" id="ARBA00022692"/>
    </source>
</evidence>
<evidence type="ECO:0000256" key="2">
    <source>
        <dbReference type="ARBA" id="ARBA00007783"/>
    </source>
</evidence>
<comment type="subcellular location">
    <subcellularLocation>
        <location evidence="1">Cell membrane</location>
        <topology evidence="1">Multi-pass membrane protein</topology>
    </subcellularLocation>
</comment>
<keyword evidence="6 9" id="KW-1133">Transmembrane helix</keyword>
<evidence type="ECO:0000313" key="12">
    <source>
        <dbReference type="Proteomes" id="UP000620127"/>
    </source>
</evidence>
<feature type="domain" description="ABC transmembrane type-2" evidence="10">
    <location>
        <begin position="223"/>
        <end position="453"/>
    </location>
</feature>
<keyword evidence="3" id="KW-0813">Transport</keyword>